<name>X1CIB4_9ZZZZ</name>
<proteinExistence type="predicted"/>
<dbReference type="EMBL" id="BART01030798">
    <property type="protein sequence ID" value="GAH07417.1"/>
    <property type="molecule type" value="Genomic_DNA"/>
</dbReference>
<gene>
    <name evidence="1" type="ORF">S01H4_53652</name>
</gene>
<reference evidence="1" key="1">
    <citation type="journal article" date="2014" name="Front. Microbiol.">
        <title>High frequency of phylogenetically diverse reductive dehalogenase-homologous genes in deep subseafloor sedimentary metagenomes.</title>
        <authorList>
            <person name="Kawai M."/>
            <person name="Futagami T."/>
            <person name="Toyoda A."/>
            <person name="Takaki Y."/>
            <person name="Nishi S."/>
            <person name="Hori S."/>
            <person name="Arai W."/>
            <person name="Tsubouchi T."/>
            <person name="Morono Y."/>
            <person name="Uchiyama I."/>
            <person name="Ito T."/>
            <person name="Fujiyama A."/>
            <person name="Inagaki F."/>
            <person name="Takami H."/>
        </authorList>
    </citation>
    <scope>NUCLEOTIDE SEQUENCE</scope>
    <source>
        <strain evidence="1">Expedition CK06-06</strain>
    </source>
</reference>
<sequence>MKVTKVISLCEKTYAIAQAMDNFSAWVRGQLLATDEKEIELAKKADEHFKKTGTWPEWYS</sequence>
<accession>X1CIB4</accession>
<protein>
    <submittedName>
        <fullName evidence="1">Uncharacterized protein</fullName>
    </submittedName>
</protein>
<dbReference type="AlphaFoldDB" id="X1CIB4"/>
<organism evidence="1">
    <name type="scientific">marine sediment metagenome</name>
    <dbReference type="NCBI Taxonomy" id="412755"/>
    <lineage>
        <taxon>unclassified sequences</taxon>
        <taxon>metagenomes</taxon>
        <taxon>ecological metagenomes</taxon>
    </lineage>
</organism>
<evidence type="ECO:0000313" key="1">
    <source>
        <dbReference type="EMBL" id="GAH07417.1"/>
    </source>
</evidence>
<comment type="caution">
    <text evidence="1">The sequence shown here is derived from an EMBL/GenBank/DDBJ whole genome shotgun (WGS) entry which is preliminary data.</text>
</comment>